<dbReference type="InterPro" id="IPR051615">
    <property type="entry name" value="Transcr_Regulatory_Elem"/>
</dbReference>
<keyword evidence="4" id="KW-0805">Transcription regulation</keyword>
<gene>
    <name evidence="10" type="ORF">CSOJ01_14149</name>
</gene>
<dbReference type="Proteomes" id="UP000652219">
    <property type="component" value="Unassembled WGS sequence"/>
</dbReference>
<dbReference type="AlphaFoldDB" id="A0A8H6IQK6"/>
<protein>
    <submittedName>
        <fullName evidence="10">Transcription factor</fullName>
    </submittedName>
</protein>
<evidence type="ECO:0000256" key="3">
    <source>
        <dbReference type="ARBA" id="ARBA00022833"/>
    </source>
</evidence>
<keyword evidence="6" id="KW-0804">Transcription</keyword>
<evidence type="ECO:0000259" key="9">
    <source>
        <dbReference type="PROSITE" id="PS50048"/>
    </source>
</evidence>
<evidence type="ECO:0000256" key="2">
    <source>
        <dbReference type="ARBA" id="ARBA00022723"/>
    </source>
</evidence>
<dbReference type="GO" id="GO:0000981">
    <property type="term" value="F:DNA-binding transcription factor activity, RNA polymerase II-specific"/>
    <property type="evidence" value="ECO:0007669"/>
    <property type="project" value="InterPro"/>
</dbReference>
<reference evidence="10 11" key="1">
    <citation type="journal article" date="2020" name="Phytopathology">
        <title>Genome Sequence Resources of Colletotrichum truncatum, C. plurivorum, C. musicola, and C. sojae: Four Species Pathogenic to Soybean (Glycine max).</title>
        <authorList>
            <person name="Rogerio F."/>
            <person name="Boufleur T.R."/>
            <person name="Ciampi-Guillardi M."/>
            <person name="Sukno S.A."/>
            <person name="Thon M.R."/>
            <person name="Massola Junior N.S."/>
            <person name="Baroncelli R."/>
        </authorList>
    </citation>
    <scope>NUCLEOTIDE SEQUENCE [LARGE SCALE GENOMIC DNA]</scope>
    <source>
        <strain evidence="10 11">LFN0009</strain>
    </source>
</reference>
<dbReference type="GO" id="GO:0005634">
    <property type="term" value="C:nucleus"/>
    <property type="evidence" value="ECO:0007669"/>
    <property type="project" value="UniProtKB-SubCell"/>
</dbReference>
<dbReference type="InterPro" id="IPR036864">
    <property type="entry name" value="Zn2-C6_fun-type_DNA-bd_sf"/>
</dbReference>
<name>A0A8H6IQK6_9PEZI</name>
<keyword evidence="3" id="KW-0862">Zinc</keyword>
<dbReference type="GO" id="GO:0008270">
    <property type="term" value="F:zinc ion binding"/>
    <property type="evidence" value="ECO:0007669"/>
    <property type="project" value="InterPro"/>
</dbReference>
<organism evidence="10 11">
    <name type="scientific">Colletotrichum sojae</name>
    <dbReference type="NCBI Taxonomy" id="2175907"/>
    <lineage>
        <taxon>Eukaryota</taxon>
        <taxon>Fungi</taxon>
        <taxon>Dikarya</taxon>
        <taxon>Ascomycota</taxon>
        <taxon>Pezizomycotina</taxon>
        <taxon>Sordariomycetes</taxon>
        <taxon>Hypocreomycetidae</taxon>
        <taxon>Glomerellales</taxon>
        <taxon>Glomerellaceae</taxon>
        <taxon>Colletotrichum</taxon>
        <taxon>Colletotrichum orchidearum species complex</taxon>
    </lineage>
</organism>
<keyword evidence="5" id="KW-0238">DNA-binding</keyword>
<dbReference type="PROSITE" id="PS50048">
    <property type="entry name" value="ZN2_CY6_FUNGAL_2"/>
    <property type="match status" value="1"/>
</dbReference>
<evidence type="ECO:0000256" key="1">
    <source>
        <dbReference type="ARBA" id="ARBA00004123"/>
    </source>
</evidence>
<proteinExistence type="predicted"/>
<evidence type="ECO:0000256" key="6">
    <source>
        <dbReference type="ARBA" id="ARBA00023163"/>
    </source>
</evidence>
<comment type="caution">
    <text evidence="10">The sequence shown here is derived from an EMBL/GenBank/DDBJ whole genome shotgun (WGS) entry which is preliminary data.</text>
</comment>
<keyword evidence="11" id="KW-1185">Reference proteome</keyword>
<evidence type="ECO:0000256" key="4">
    <source>
        <dbReference type="ARBA" id="ARBA00023015"/>
    </source>
</evidence>
<accession>A0A8H6IQK6</accession>
<dbReference type="PANTHER" id="PTHR31313">
    <property type="entry name" value="TY1 ENHANCER ACTIVATOR"/>
    <property type="match status" value="1"/>
</dbReference>
<dbReference type="InterPro" id="IPR001138">
    <property type="entry name" value="Zn2Cys6_DnaBD"/>
</dbReference>
<keyword evidence="7" id="KW-0539">Nucleus</keyword>
<feature type="domain" description="Zn(2)-C6 fungal-type" evidence="9">
    <location>
        <begin position="18"/>
        <end position="47"/>
    </location>
</feature>
<evidence type="ECO:0000256" key="8">
    <source>
        <dbReference type="SAM" id="MobiDB-lite"/>
    </source>
</evidence>
<dbReference type="SUPFAM" id="SSF57701">
    <property type="entry name" value="Zn2/Cys6 DNA-binding domain"/>
    <property type="match status" value="1"/>
</dbReference>
<dbReference type="GO" id="GO:0003677">
    <property type="term" value="F:DNA binding"/>
    <property type="evidence" value="ECO:0007669"/>
    <property type="project" value="UniProtKB-KW"/>
</dbReference>
<dbReference type="SMART" id="SM00066">
    <property type="entry name" value="GAL4"/>
    <property type="match status" value="1"/>
</dbReference>
<evidence type="ECO:0000256" key="5">
    <source>
        <dbReference type="ARBA" id="ARBA00023125"/>
    </source>
</evidence>
<sequence>MYTSTIVELSSEPARKISCKRCQYRKLRCSRTEPCRNCESAQQACEYREVDRKRRPATHEYVASLENRVARLESFIATLQGSSAAERDAMLRTVTFGDHLGSTGSRDAEVAGKRPSGTGRESSANLQIDLEGSLIYHGANGGGPPTTVAFSEKSAQFPRGSESDSKFEHVAEHFGISLQDELVTDALMQFFK</sequence>
<dbReference type="EMBL" id="WIGN01000454">
    <property type="protein sequence ID" value="KAF6792629.1"/>
    <property type="molecule type" value="Genomic_DNA"/>
</dbReference>
<dbReference type="CDD" id="cd00067">
    <property type="entry name" value="GAL4"/>
    <property type="match status" value="1"/>
</dbReference>
<keyword evidence="2" id="KW-0479">Metal-binding</keyword>
<evidence type="ECO:0000313" key="10">
    <source>
        <dbReference type="EMBL" id="KAF6792629.1"/>
    </source>
</evidence>
<dbReference type="Gene3D" id="4.10.240.10">
    <property type="entry name" value="Zn(2)-C6 fungal-type DNA-binding domain"/>
    <property type="match status" value="1"/>
</dbReference>
<dbReference type="PANTHER" id="PTHR31313:SF81">
    <property type="entry name" value="TY1 ENHANCER ACTIVATOR"/>
    <property type="match status" value="1"/>
</dbReference>
<dbReference type="Pfam" id="PF00172">
    <property type="entry name" value="Zn_clus"/>
    <property type="match status" value="1"/>
</dbReference>
<feature type="region of interest" description="Disordered" evidence="8">
    <location>
        <begin position="102"/>
        <end position="124"/>
    </location>
</feature>
<evidence type="ECO:0000313" key="11">
    <source>
        <dbReference type="Proteomes" id="UP000652219"/>
    </source>
</evidence>
<evidence type="ECO:0000256" key="7">
    <source>
        <dbReference type="ARBA" id="ARBA00023242"/>
    </source>
</evidence>
<comment type="subcellular location">
    <subcellularLocation>
        <location evidence="1">Nucleus</location>
    </subcellularLocation>
</comment>